<dbReference type="GO" id="GO:0016180">
    <property type="term" value="P:snRNA processing"/>
    <property type="evidence" value="ECO:0007669"/>
    <property type="project" value="TreeGrafter"/>
</dbReference>
<name>A0A9P5SU83_9FUNG</name>
<protein>
    <submittedName>
        <fullName evidence="6">Integrator complex subunit 4</fullName>
    </submittedName>
</protein>
<dbReference type="InterPro" id="IPR056235">
    <property type="entry name" value="INTS4_8HBD"/>
</dbReference>
<evidence type="ECO:0000313" key="7">
    <source>
        <dbReference type="Proteomes" id="UP000696485"/>
    </source>
</evidence>
<dbReference type="InterPro" id="IPR016024">
    <property type="entry name" value="ARM-type_fold"/>
</dbReference>
<dbReference type="GO" id="GO:0032039">
    <property type="term" value="C:integrator complex"/>
    <property type="evidence" value="ECO:0007669"/>
    <property type="project" value="TreeGrafter"/>
</dbReference>
<evidence type="ECO:0000259" key="4">
    <source>
        <dbReference type="Pfam" id="PF24493"/>
    </source>
</evidence>
<reference evidence="6" key="1">
    <citation type="journal article" date="2020" name="Fungal Divers.">
        <title>Resolving the Mortierellaceae phylogeny through synthesis of multi-gene phylogenetics and phylogenomics.</title>
        <authorList>
            <person name="Vandepol N."/>
            <person name="Liber J."/>
            <person name="Desiro A."/>
            <person name="Na H."/>
            <person name="Kennedy M."/>
            <person name="Barry K."/>
            <person name="Grigoriev I.V."/>
            <person name="Miller A.N."/>
            <person name="O'Donnell K."/>
            <person name="Stajich J.E."/>
            <person name="Bonito G."/>
        </authorList>
    </citation>
    <scope>NUCLEOTIDE SEQUENCE</scope>
    <source>
        <strain evidence="6">NVP1</strain>
    </source>
</reference>
<keyword evidence="2" id="KW-0539">Nucleus</keyword>
<organism evidence="6 7">
    <name type="scientific">Podila minutissima</name>
    <dbReference type="NCBI Taxonomy" id="64525"/>
    <lineage>
        <taxon>Eukaryota</taxon>
        <taxon>Fungi</taxon>
        <taxon>Fungi incertae sedis</taxon>
        <taxon>Mucoromycota</taxon>
        <taxon>Mortierellomycotina</taxon>
        <taxon>Mortierellomycetes</taxon>
        <taxon>Mortierellales</taxon>
        <taxon>Mortierellaceae</taxon>
        <taxon>Podila</taxon>
    </lineage>
</organism>
<comment type="subcellular location">
    <subcellularLocation>
        <location evidence="1">Nucleus</location>
    </subcellularLocation>
</comment>
<sequence>MDGDEAAMDDEEQMDSEAAMDEDDEEDEESDEERTPTIEALKALLNRLSGLSNDDGLRLLEIARKKLYTESNKGAKVLLIHIVQATLEATDADGRGPIEDLLNQLQADSTEVRVQVYDTISYIVKIDKLPRQSLSDINTIRGLITTSIAGLKDRHHRIRSAVLQLISHLAPALKVAKVPISQSTTGPKAGYSQHDIQVIVSNYVTDPEPRVRKNALKALLDLHRQGFKLGLLMYDVAILALDDDYQEVRLQGLELIFILSGIYPNQTVQNPHGTALQALRLVDDAFVRICDAVTDSVMLVRAKACSYLGKFRSVGYSFLSQTFSKQIMARLKVDVAPKNLAAGPAQKLAQKAKLIATPEGDQDVTAQTVKLLDSGACGAFVHGLEDEFQEVRSAAITSICELCMHNPEFSLLAVDYLVDMFMDDIDHVRLNALTSLCKIGNKAPITFDTEQLQIALGVLEDADKDVREATHRMLEVITMATQDGMTSFLESLASNMRRFSEDQLSIYQCIRAVGRRHGPFVEVLVPEILHLDKMFLPIEENVEDMLYGGHLILIFNAAIPNPIILKQLPKYAFKHYTYLRDKYPNCFPEPTEIPCPGTQPLRDLAAALTMTIVKPNTSDMDVDIASRHKGSRRTAPQSAAVSSAYETTIAAMRVQTEEDAETFYENVLHNMDRIHLLARQRGSNNRVMLRQQIAACQRDLHYITNVHVKQARAAEFASMYLDCYDILVQIKDTCSSPSFIMMAPILSAQLFRLSYYMDHGFLGLDPTAKVSVGHFRVLANLVWFFGMVQKRSHGGSSVNSSQRDMGMTKEYLQSMLQQAIKRVSDLQFQMDQPEVDQDRIQRHRVMLGDLRIAMLKAFNSPTTVEIIKLMGSIVKFVPMEIDVRHLRLHRISAEITRPIMNRDVPLEVHSTFPFMVPVEGIIHHVRDTQGVAVQVTFPGNVVRYYYPPKDHFTVIEDDVDRDDDDLENEIMDDLVPSRTYRLRTSIEIFPDAAWGTVTPTDLRFTLTRAFQPDLVGHDEFICRFAEEITFQNRQQEQARLLQGGVGGIRSGSSGSNALATNLSSTASFMLSRVATSTNSSPSGGSSSGLSLSSSQQNQSTLEISKSTTYYVSRKAPFEGLGTTL</sequence>
<dbReference type="PANTHER" id="PTHR20938">
    <property type="entry name" value="INTEGRATOR COMPLEX SUBUNIT 4"/>
    <property type="match status" value="1"/>
</dbReference>
<dbReference type="Gene3D" id="1.25.10.10">
    <property type="entry name" value="Leucine-rich Repeat Variant"/>
    <property type="match status" value="2"/>
</dbReference>
<proteinExistence type="predicted"/>
<comment type="caution">
    <text evidence="6">The sequence shown here is derived from an EMBL/GenBank/DDBJ whole genome shotgun (WGS) entry which is preliminary data.</text>
</comment>
<feature type="compositionally biased region" description="Acidic residues" evidence="3">
    <location>
        <begin position="1"/>
        <end position="32"/>
    </location>
</feature>
<dbReference type="Pfam" id="PF25458">
    <property type="entry name" value="INTS4_C"/>
    <property type="match status" value="1"/>
</dbReference>
<dbReference type="Pfam" id="PF24493">
    <property type="entry name" value="INTS4_8HBD"/>
    <property type="match status" value="1"/>
</dbReference>
<dbReference type="AlphaFoldDB" id="A0A9P5SU83"/>
<evidence type="ECO:0000256" key="3">
    <source>
        <dbReference type="SAM" id="MobiDB-lite"/>
    </source>
</evidence>
<dbReference type="InterPro" id="IPR011989">
    <property type="entry name" value="ARM-like"/>
</dbReference>
<feature type="domain" description="Integrator complex subunit 4/Protein SIEL C-terminal Ig-like" evidence="5">
    <location>
        <begin position="894"/>
        <end position="1114"/>
    </location>
</feature>
<dbReference type="PANTHER" id="PTHR20938:SF0">
    <property type="entry name" value="INTEGRATOR COMPLEX SUBUNIT 4"/>
    <property type="match status" value="1"/>
</dbReference>
<gene>
    <name evidence="6" type="primary">INTS4</name>
    <name evidence="6" type="ORF">BG006_011061</name>
</gene>
<feature type="region of interest" description="Disordered" evidence="3">
    <location>
        <begin position="1"/>
        <end position="35"/>
    </location>
</feature>
<feature type="domain" description="INTS4 8 helical bundle" evidence="4">
    <location>
        <begin position="663"/>
        <end position="814"/>
    </location>
</feature>
<evidence type="ECO:0000256" key="2">
    <source>
        <dbReference type="ARBA" id="ARBA00023242"/>
    </source>
</evidence>
<dbReference type="SUPFAM" id="SSF48371">
    <property type="entry name" value="ARM repeat"/>
    <property type="match status" value="1"/>
</dbReference>
<evidence type="ECO:0000313" key="6">
    <source>
        <dbReference type="EMBL" id="KAF9335636.1"/>
    </source>
</evidence>
<evidence type="ECO:0000256" key="1">
    <source>
        <dbReference type="ARBA" id="ARBA00004123"/>
    </source>
</evidence>
<accession>A0A9P5SU83</accession>
<keyword evidence="7" id="KW-1185">Reference proteome</keyword>
<feature type="region of interest" description="Disordered" evidence="3">
    <location>
        <begin position="1075"/>
        <end position="1096"/>
    </location>
</feature>
<dbReference type="InterPro" id="IPR057412">
    <property type="entry name" value="INTS4_C"/>
</dbReference>
<dbReference type="EMBL" id="JAAAUY010000092">
    <property type="protein sequence ID" value="KAF9335636.1"/>
    <property type="molecule type" value="Genomic_DNA"/>
</dbReference>
<dbReference type="Proteomes" id="UP000696485">
    <property type="component" value="Unassembled WGS sequence"/>
</dbReference>
<evidence type="ECO:0000259" key="5">
    <source>
        <dbReference type="Pfam" id="PF25458"/>
    </source>
</evidence>